<keyword evidence="2" id="KW-1185">Reference proteome</keyword>
<comment type="caution">
    <text evidence="1">The sequence shown here is derived from an EMBL/GenBank/DDBJ whole genome shotgun (WGS) entry which is preliminary data.</text>
</comment>
<evidence type="ECO:0000313" key="1">
    <source>
        <dbReference type="EMBL" id="MCW0482525.1"/>
    </source>
</evidence>
<accession>A0AA42C9S6</accession>
<reference evidence="1" key="1">
    <citation type="submission" date="2022-10" db="EMBL/GenBank/DDBJ databases">
        <title>Gaoshiqiia sediminis gen. nov., sp. nov., isolated from coastal sediment.</title>
        <authorList>
            <person name="Yu W.X."/>
            <person name="Mu D.S."/>
            <person name="Du J.Z."/>
            <person name="Liang Y.Q."/>
        </authorList>
    </citation>
    <scope>NUCLEOTIDE SEQUENCE</scope>
    <source>
        <strain evidence="1">A06</strain>
    </source>
</reference>
<evidence type="ECO:0008006" key="3">
    <source>
        <dbReference type="Google" id="ProtNLM"/>
    </source>
</evidence>
<protein>
    <recommendedName>
        <fullName evidence="3">Cell division protein FtsQ</fullName>
    </recommendedName>
</protein>
<dbReference type="Proteomes" id="UP001163821">
    <property type="component" value="Unassembled WGS sequence"/>
</dbReference>
<dbReference type="RefSeq" id="WP_282591130.1">
    <property type="nucleotide sequence ID" value="NZ_JAPAAF010000007.1"/>
</dbReference>
<organism evidence="1 2">
    <name type="scientific">Gaoshiqia sediminis</name>
    <dbReference type="NCBI Taxonomy" id="2986998"/>
    <lineage>
        <taxon>Bacteria</taxon>
        <taxon>Pseudomonadati</taxon>
        <taxon>Bacteroidota</taxon>
        <taxon>Bacteroidia</taxon>
        <taxon>Marinilabiliales</taxon>
        <taxon>Prolixibacteraceae</taxon>
        <taxon>Gaoshiqia</taxon>
    </lineage>
</organism>
<evidence type="ECO:0000313" key="2">
    <source>
        <dbReference type="Proteomes" id="UP001163821"/>
    </source>
</evidence>
<proteinExistence type="predicted"/>
<dbReference type="AlphaFoldDB" id="A0AA42C9S6"/>
<name>A0AA42C9S6_9BACT</name>
<dbReference type="EMBL" id="JAPAAF010000007">
    <property type="protein sequence ID" value="MCW0482525.1"/>
    <property type="molecule type" value="Genomic_DNA"/>
</dbReference>
<sequence>MFKKLLNIALFVLMVAVIISSLAFSSGKLSKVMCNELKVIIPDGSPRFIDEEEITRLIRKADGKLLEKQLNAINTEALEVQLEKTPAIKNAEVFRHVTGDRLDFNGKLVVEVHQRDPLFRVINGNSDFYMDDEGVSIPANPKFTAHVLLVTGKAGENYAREKVLPFVNYIEGDDFWKAQIRQVHVEADGEIILVPLIGDQLIEFGEPVDYQEKLRNLKALYEQGFEQTGWARYKKISLKYKNQVVCTKK</sequence>
<gene>
    <name evidence="1" type="ORF">N2K84_07275</name>
</gene>